<dbReference type="EMBL" id="VLKK01000002">
    <property type="protein sequence ID" value="TWH96730.1"/>
    <property type="molecule type" value="Genomic_DNA"/>
</dbReference>
<keyword evidence="2" id="KW-1133">Transmembrane helix</keyword>
<reference evidence="3 4" key="1">
    <citation type="journal article" date="2015" name="Stand. Genomic Sci.">
        <title>Genomic Encyclopedia of Bacterial and Archaeal Type Strains, Phase III: the genomes of soil and plant-associated and newly described type strains.</title>
        <authorList>
            <person name="Whitman W.B."/>
            <person name="Woyke T."/>
            <person name="Klenk H.P."/>
            <person name="Zhou Y."/>
            <person name="Lilburn T.G."/>
            <person name="Beck B.J."/>
            <person name="De Vos P."/>
            <person name="Vandamme P."/>
            <person name="Eisen J.A."/>
            <person name="Garrity G."/>
            <person name="Hugenholtz P."/>
            <person name="Kyrpides N.C."/>
        </authorList>
    </citation>
    <scope>NUCLEOTIDE SEQUENCE [LARGE SCALE GENOMIC DNA]</scope>
    <source>
        <strain evidence="3 4">CGMCC 1.7748</strain>
    </source>
</reference>
<evidence type="ECO:0000256" key="2">
    <source>
        <dbReference type="SAM" id="Phobius"/>
    </source>
</evidence>
<comment type="caution">
    <text evidence="3">The sequence shown here is derived from an EMBL/GenBank/DDBJ whole genome shotgun (WGS) entry which is preliminary data.</text>
</comment>
<proteinExistence type="predicted"/>
<evidence type="ECO:0000313" key="4">
    <source>
        <dbReference type="Proteomes" id="UP000316624"/>
    </source>
</evidence>
<keyword evidence="2" id="KW-0812">Transmembrane</keyword>
<dbReference type="Proteomes" id="UP000316624">
    <property type="component" value="Unassembled WGS sequence"/>
</dbReference>
<feature type="transmembrane region" description="Helical" evidence="2">
    <location>
        <begin position="50"/>
        <end position="68"/>
    </location>
</feature>
<gene>
    <name evidence="3" type="ORF">IQ35_00661</name>
</gene>
<organism evidence="3 4">
    <name type="scientific">Sphingobium wenxiniae (strain DSM 21828 / CGMCC 1.7748 / JZ-1)</name>
    <dbReference type="NCBI Taxonomy" id="595605"/>
    <lineage>
        <taxon>Bacteria</taxon>
        <taxon>Pseudomonadati</taxon>
        <taxon>Pseudomonadota</taxon>
        <taxon>Alphaproteobacteria</taxon>
        <taxon>Sphingomonadales</taxon>
        <taxon>Sphingomonadaceae</taxon>
        <taxon>Sphingobium</taxon>
    </lineage>
</organism>
<accession>A0A562KMX2</accession>
<evidence type="ECO:0000256" key="1">
    <source>
        <dbReference type="SAM" id="Coils"/>
    </source>
</evidence>
<evidence type="ECO:0000313" key="3">
    <source>
        <dbReference type="EMBL" id="TWH96730.1"/>
    </source>
</evidence>
<protein>
    <submittedName>
        <fullName evidence="3">Uncharacterized protein</fullName>
    </submittedName>
</protein>
<feature type="coiled-coil region" evidence="1">
    <location>
        <begin position="13"/>
        <end position="40"/>
    </location>
</feature>
<name>A0A562KMX2_SPHWJ</name>
<dbReference type="AlphaFoldDB" id="A0A562KMX2"/>
<keyword evidence="1" id="KW-0175">Coiled coil</keyword>
<dbReference type="RefSeq" id="WP_145071967.1">
    <property type="nucleotide sequence ID" value="NZ_JACIIY010000026.1"/>
</dbReference>
<keyword evidence="2" id="KW-0472">Membrane</keyword>
<sequence length="74" mass="8158">MAPNPQLDPAVEIALIRADLEAMQEDLKAVRKELKDLLQAWNTATGMVRFVKWLSTFATALAVLYATVKGLSGR</sequence>
<keyword evidence="4" id="KW-1185">Reference proteome</keyword>